<sequence>MTPQDERCASTLRAVRRWVAADRIPVESDGLALARSVNDHVRRTGKHFLPQRMLLRLSEIRRRDAADLPFLHAFLDCLLDKHEGRFWNRTYLSLPILELLLDERNSGVSADRMSTLLMADVVRFEAGAAGGSREGPGRGRPDAETVSTRLRHALRFVARGVGGSAAEDLPSRLDDTSGARIEELAGHLPRPPATDAWAWFDVTVQPVYVLHDEYFFIRILQAHEMLFTAMAGHVRSAVAALREGNPEKGAERIDDAVAMFERAAGLFRTVATMRAEHFSAFRHYTQGASAIQSEQYKRFESLCGVPRTPRLHSTAFTSVPAVRAEAQDPGHDTVARAYLDLRRERGPGGAAWGRLDAALGRLESRHQRWKSAHRGLAARMLGDAHGSGYTDGVPYLTGALDNRLFWQLPLPR</sequence>
<accession>A0ABX3G651</accession>
<gene>
    <name evidence="1" type="ORF">AVW11_10175</name>
</gene>
<name>A0ABX3G651_9ACTN</name>
<evidence type="ECO:0000313" key="1">
    <source>
        <dbReference type="EMBL" id="OLZ69634.1"/>
    </source>
</evidence>
<dbReference type="Proteomes" id="UP000187151">
    <property type="component" value="Unassembled WGS sequence"/>
</dbReference>
<comment type="caution">
    <text evidence="1">The sequence shown here is derived from an EMBL/GenBank/DDBJ whole genome shotgun (WGS) entry which is preliminary data.</text>
</comment>
<dbReference type="Pfam" id="PF03301">
    <property type="entry name" value="Trp_dioxygenase"/>
    <property type="match status" value="1"/>
</dbReference>
<dbReference type="InterPro" id="IPR004981">
    <property type="entry name" value="Trp_2_3_dOase"/>
</dbReference>
<dbReference type="InterPro" id="IPR037217">
    <property type="entry name" value="Trp/Indoleamine_2_3_dOase-like"/>
</dbReference>
<dbReference type="PANTHER" id="PTHR10138:SF0">
    <property type="entry name" value="TRYPTOPHAN 2,3-DIOXYGENASE"/>
    <property type="match status" value="1"/>
</dbReference>
<evidence type="ECO:0008006" key="3">
    <source>
        <dbReference type="Google" id="ProtNLM"/>
    </source>
</evidence>
<keyword evidence="2" id="KW-1185">Reference proteome</keyword>
<dbReference type="EMBL" id="MQUR01000016">
    <property type="protein sequence ID" value="OLZ69634.1"/>
    <property type="molecule type" value="Genomic_DNA"/>
</dbReference>
<evidence type="ECO:0000313" key="2">
    <source>
        <dbReference type="Proteomes" id="UP000187151"/>
    </source>
</evidence>
<dbReference type="PANTHER" id="PTHR10138">
    <property type="entry name" value="TRYPTOPHAN 2,3-DIOXYGENASE"/>
    <property type="match status" value="1"/>
</dbReference>
<reference evidence="1 2" key="1">
    <citation type="submission" date="2016-01" db="EMBL/GenBank/DDBJ databases">
        <title>Streptomyces amritsarensis strain MTCC 11845 genome sequencing and assembly.</title>
        <authorList>
            <person name="Sharma D."/>
            <person name="Nair G.R."/>
            <person name="Kaur G."/>
            <person name="Manhas R.K."/>
            <person name="Mayilraj S."/>
        </authorList>
    </citation>
    <scope>NUCLEOTIDE SEQUENCE [LARGE SCALE GENOMIC DNA]</scope>
    <source>
        <strain evidence="1 2">MTCC 11845</strain>
    </source>
</reference>
<organism evidence="1 2">
    <name type="scientific">Streptomyces amritsarensis</name>
    <dbReference type="NCBI Taxonomy" id="681158"/>
    <lineage>
        <taxon>Bacteria</taxon>
        <taxon>Bacillati</taxon>
        <taxon>Actinomycetota</taxon>
        <taxon>Actinomycetes</taxon>
        <taxon>Kitasatosporales</taxon>
        <taxon>Streptomycetaceae</taxon>
        <taxon>Streptomyces</taxon>
    </lineage>
</organism>
<dbReference type="Gene3D" id="1.20.58.480">
    <property type="match status" value="1"/>
</dbReference>
<dbReference type="RefSeq" id="WP_076043806.1">
    <property type="nucleotide sequence ID" value="NZ_MQUR01000016.1"/>
</dbReference>
<proteinExistence type="predicted"/>
<dbReference type="SUPFAM" id="SSF140959">
    <property type="entry name" value="Indolic compounds 2,3-dioxygenase-like"/>
    <property type="match status" value="1"/>
</dbReference>
<protein>
    <recommendedName>
        <fullName evidence="3">Tryptophan 2,3-dioxygenase</fullName>
    </recommendedName>
</protein>